<evidence type="ECO:0000313" key="1">
    <source>
        <dbReference type="EMBL" id="KAJ1365306.1"/>
    </source>
</evidence>
<sequence length="89" mass="10431">MSHVTGLANNSFITAGHNLDNVWLRSDVHKSRASDASRSSTVVRPRCAYQPSYRLNQTFSMEQYQMRELTRHQILLRLWNHSEMRGLNR</sequence>
<dbReference type="EMBL" id="JAHQIW010005228">
    <property type="protein sequence ID" value="KAJ1365306.1"/>
    <property type="molecule type" value="Genomic_DNA"/>
</dbReference>
<organism evidence="1 2">
    <name type="scientific">Parelaphostrongylus tenuis</name>
    <name type="common">Meningeal worm</name>
    <dbReference type="NCBI Taxonomy" id="148309"/>
    <lineage>
        <taxon>Eukaryota</taxon>
        <taxon>Metazoa</taxon>
        <taxon>Ecdysozoa</taxon>
        <taxon>Nematoda</taxon>
        <taxon>Chromadorea</taxon>
        <taxon>Rhabditida</taxon>
        <taxon>Rhabditina</taxon>
        <taxon>Rhabditomorpha</taxon>
        <taxon>Strongyloidea</taxon>
        <taxon>Metastrongylidae</taxon>
        <taxon>Parelaphostrongylus</taxon>
    </lineage>
</organism>
<gene>
    <name evidence="1" type="ORF">KIN20_025569</name>
</gene>
<dbReference type="AlphaFoldDB" id="A0AAD5QXT0"/>
<comment type="caution">
    <text evidence="1">The sequence shown here is derived from an EMBL/GenBank/DDBJ whole genome shotgun (WGS) entry which is preliminary data.</text>
</comment>
<reference evidence="1" key="1">
    <citation type="submission" date="2021-06" db="EMBL/GenBank/DDBJ databases">
        <title>Parelaphostrongylus tenuis whole genome reference sequence.</title>
        <authorList>
            <person name="Garwood T.J."/>
            <person name="Larsen P.A."/>
            <person name="Fountain-Jones N.M."/>
            <person name="Garbe J.R."/>
            <person name="Macchietto M.G."/>
            <person name="Kania S.A."/>
            <person name="Gerhold R.W."/>
            <person name="Richards J.E."/>
            <person name="Wolf T.M."/>
        </authorList>
    </citation>
    <scope>NUCLEOTIDE SEQUENCE</scope>
    <source>
        <strain evidence="1">MNPRO001-30</strain>
        <tissue evidence="1">Meninges</tissue>
    </source>
</reference>
<evidence type="ECO:0000313" key="2">
    <source>
        <dbReference type="Proteomes" id="UP001196413"/>
    </source>
</evidence>
<accession>A0AAD5QXT0</accession>
<name>A0AAD5QXT0_PARTN</name>
<proteinExistence type="predicted"/>
<dbReference type="Proteomes" id="UP001196413">
    <property type="component" value="Unassembled WGS sequence"/>
</dbReference>
<protein>
    <submittedName>
        <fullName evidence="1">Uncharacterized protein</fullName>
    </submittedName>
</protein>
<keyword evidence="2" id="KW-1185">Reference proteome</keyword>